<name>A0A515ESE3_9BURK</name>
<evidence type="ECO:0000259" key="2">
    <source>
        <dbReference type="Pfam" id="PF13449"/>
    </source>
</evidence>
<dbReference type="PANTHER" id="PTHR37957">
    <property type="entry name" value="BLR7070 PROTEIN"/>
    <property type="match status" value="1"/>
</dbReference>
<evidence type="ECO:0000313" key="4">
    <source>
        <dbReference type="Proteomes" id="UP000317365"/>
    </source>
</evidence>
<dbReference type="InterPro" id="IPR027372">
    <property type="entry name" value="Phytase-like_dom"/>
</dbReference>
<dbReference type="PANTHER" id="PTHR37957:SF1">
    <property type="entry name" value="PHYTASE-LIKE DOMAIN-CONTAINING PROTEIN"/>
    <property type="match status" value="1"/>
</dbReference>
<evidence type="ECO:0000256" key="1">
    <source>
        <dbReference type="SAM" id="SignalP"/>
    </source>
</evidence>
<sequence length="458" mass="49825">MFRFAFTSRAAAFALALSALTAQAQTEVTAVLAGHAAVPFNTTVAAPKEAGPLFATAGKFTAGNRLRSETLGSVPGISFVGDPKYPRASGGSLPIEGQSVQGFSGIVSLGKGEFLALTDNGFGSKINSQDALLMVHLVKADWASGKVTRQHTTFLRDPDRKVPFHINNENTSTRYLTGSDFDPESIQVVGNEWWIGDEFGPYILRVNHQGVVQGVIETVVGGKAYRGPDHYMNGRLPNYPGDAGFEVRRSGGFEPMAKSMDGKTMYPMFEWPLWDAATKAQESRNGKQFTRILELDIASQKYSERQWKYSFEENGNIAADFQMLDATTGLVIERDDATEGAGPGCPGEARTDCFTRPAKFKRIYKIDFAQTDADGFVKKVAYIDLTKISNPNKLAKVGPNEDNFVLPHLGPEGLAVVDAQHIVVVNDNNFPFSSGRTLGKPDDNELTLLNIKALIDAK</sequence>
<dbReference type="AlphaFoldDB" id="A0A515ESE3"/>
<dbReference type="RefSeq" id="WP_142812737.1">
    <property type="nucleotide sequence ID" value="NZ_CP036282.1"/>
</dbReference>
<reference evidence="4" key="1">
    <citation type="submission" date="2019-02" db="EMBL/GenBank/DDBJ databases">
        <title>Complete genome sequence of Rhodoferax sp. Gr-4.</title>
        <authorList>
            <person name="Jin L."/>
        </authorList>
    </citation>
    <scope>NUCLEOTIDE SEQUENCE [LARGE SCALE GENOMIC DNA]</scope>
    <source>
        <strain evidence="4">Gr-4</strain>
    </source>
</reference>
<dbReference type="Proteomes" id="UP000317365">
    <property type="component" value="Chromosome"/>
</dbReference>
<feature type="signal peptide" evidence="1">
    <location>
        <begin position="1"/>
        <end position="24"/>
    </location>
</feature>
<organism evidence="3 4">
    <name type="scientific">Rhodoferax aquaticus</name>
    <dbReference type="NCBI Taxonomy" id="2527691"/>
    <lineage>
        <taxon>Bacteria</taxon>
        <taxon>Pseudomonadati</taxon>
        <taxon>Pseudomonadota</taxon>
        <taxon>Betaproteobacteria</taxon>
        <taxon>Burkholderiales</taxon>
        <taxon>Comamonadaceae</taxon>
        <taxon>Rhodoferax</taxon>
    </lineage>
</organism>
<feature type="chain" id="PRO_5021730834" evidence="1">
    <location>
        <begin position="25"/>
        <end position="458"/>
    </location>
</feature>
<reference evidence="4" key="2">
    <citation type="journal article" date="2020" name="Int. J. Syst. Evol. Microbiol.">
        <title>Genomic insights into a novel species Rhodoferax aquaticus sp. nov., isolated from freshwater.</title>
        <authorList>
            <person name="Li T."/>
            <person name="Zhuo Y."/>
            <person name="Jin C.Z."/>
            <person name="Wu X."/>
            <person name="Ko S.R."/>
            <person name="Jin F.J."/>
            <person name="Ahn C.Y."/>
            <person name="Oh H.M."/>
            <person name="Lee H.G."/>
            <person name="Jin L."/>
        </authorList>
    </citation>
    <scope>NUCLEOTIDE SEQUENCE [LARGE SCALE GENOMIC DNA]</scope>
    <source>
        <strain evidence="4">Gr-4</strain>
    </source>
</reference>
<gene>
    <name evidence="3" type="ORF">EXZ61_16150</name>
</gene>
<protein>
    <submittedName>
        <fullName evidence="3">Glycerophosphodiester phosphodiesterase</fullName>
    </submittedName>
</protein>
<feature type="domain" description="Phytase-like" evidence="2">
    <location>
        <begin position="98"/>
        <end position="430"/>
    </location>
</feature>
<dbReference type="EMBL" id="CP036282">
    <property type="protein sequence ID" value="QDL55582.1"/>
    <property type="molecule type" value="Genomic_DNA"/>
</dbReference>
<dbReference type="Pfam" id="PF13449">
    <property type="entry name" value="Phytase-like"/>
    <property type="match status" value="1"/>
</dbReference>
<accession>A0A515ESE3</accession>
<proteinExistence type="predicted"/>
<evidence type="ECO:0000313" key="3">
    <source>
        <dbReference type="EMBL" id="QDL55582.1"/>
    </source>
</evidence>
<keyword evidence="4" id="KW-1185">Reference proteome</keyword>
<dbReference type="KEGG" id="rhg:EXZ61_16150"/>
<keyword evidence="1" id="KW-0732">Signal</keyword>